<evidence type="ECO:0000313" key="2">
    <source>
        <dbReference type="EMBL" id="PIP56017.1"/>
    </source>
</evidence>
<keyword evidence="1" id="KW-1133">Transmembrane helix</keyword>
<keyword evidence="1" id="KW-0472">Membrane</keyword>
<comment type="caution">
    <text evidence="2">The sequence shown here is derived from an EMBL/GenBank/DDBJ whole genome shotgun (WGS) entry which is preliminary data.</text>
</comment>
<protein>
    <submittedName>
        <fullName evidence="2">Uncharacterized protein</fullName>
    </submittedName>
</protein>
<dbReference type="AlphaFoldDB" id="A0A2H0BEC8"/>
<organism evidence="2 3">
    <name type="scientific">Candidatus Zambryskibacteria bacterium CG22_combo_CG10-13_8_21_14_all_42_17</name>
    <dbReference type="NCBI Taxonomy" id="1975118"/>
    <lineage>
        <taxon>Bacteria</taxon>
        <taxon>Candidatus Zambryskiibacteriota</taxon>
    </lineage>
</organism>
<evidence type="ECO:0000313" key="3">
    <source>
        <dbReference type="Proteomes" id="UP000229794"/>
    </source>
</evidence>
<dbReference type="Proteomes" id="UP000229794">
    <property type="component" value="Unassembled WGS sequence"/>
</dbReference>
<dbReference type="EMBL" id="PCST01000002">
    <property type="protein sequence ID" value="PIP56017.1"/>
    <property type="molecule type" value="Genomic_DNA"/>
</dbReference>
<name>A0A2H0BEC8_9BACT</name>
<reference evidence="2 3" key="1">
    <citation type="submission" date="2017-09" db="EMBL/GenBank/DDBJ databases">
        <title>Depth-based differentiation of microbial function through sediment-hosted aquifers and enrichment of novel symbionts in the deep terrestrial subsurface.</title>
        <authorList>
            <person name="Probst A.J."/>
            <person name="Ladd B."/>
            <person name="Jarett J.K."/>
            <person name="Geller-Mcgrath D.E."/>
            <person name="Sieber C.M."/>
            <person name="Emerson J.B."/>
            <person name="Anantharaman K."/>
            <person name="Thomas B.C."/>
            <person name="Malmstrom R."/>
            <person name="Stieglmeier M."/>
            <person name="Klingl A."/>
            <person name="Woyke T."/>
            <person name="Ryan C.M."/>
            <person name="Banfield J.F."/>
        </authorList>
    </citation>
    <scope>NUCLEOTIDE SEQUENCE [LARGE SCALE GENOMIC DNA]</scope>
    <source>
        <strain evidence="2">CG22_combo_CG10-13_8_21_14_all_42_17</strain>
    </source>
</reference>
<evidence type="ECO:0000256" key="1">
    <source>
        <dbReference type="SAM" id="Phobius"/>
    </source>
</evidence>
<feature type="transmembrane region" description="Helical" evidence="1">
    <location>
        <begin position="9"/>
        <end position="28"/>
    </location>
</feature>
<sequence length="97" mass="10795">MDIITKNKGILAIIAIFIVVMFLYNTFFKGETIAVVSELEASTIGDDLIRLRQELEKVTLDQAIFSSPGYLLLNDFSTAVTPQETGRPNPFDIIGRD</sequence>
<gene>
    <name evidence="2" type="ORF">COX06_00065</name>
</gene>
<accession>A0A2H0BEC8</accession>
<keyword evidence="1" id="KW-0812">Transmembrane</keyword>
<proteinExistence type="predicted"/>